<dbReference type="EMBL" id="GBRH01260032">
    <property type="protein sequence ID" value="JAD37863.1"/>
    <property type="molecule type" value="Transcribed_RNA"/>
</dbReference>
<protein>
    <submittedName>
        <fullName evidence="1">Uncharacterized protein</fullName>
    </submittedName>
</protein>
<accession>A0A0A8ZJJ5</accession>
<reference evidence="1" key="1">
    <citation type="submission" date="2014-09" db="EMBL/GenBank/DDBJ databases">
        <authorList>
            <person name="Magalhaes I.L.F."/>
            <person name="Oliveira U."/>
            <person name="Santos F.R."/>
            <person name="Vidigal T.H.D.A."/>
            <person name="Brescovit A.D."/>
            <person name="Santos A.J."/>
        </authorList>
    </citation>
    <scope>NUCLEOTIDE SEQUENCE</scope>
    <source>
        <tissue evidence="1">Shoot tissue taken approximately 20 cm above the soil surface</tissue>
    </source>
</reference>
<evidence type="ECO:0000313" key="1">
    <source>
        <dbReference type="EMBL" id="JAD37863.1"/>
    </source>
</evidence>
<name>A0A0A8ZJJ5_ARUDO</name>
<proteinExistence type="predicted"/>
<dbReference type="AlphaFoldDB" id="A0A0A8ZJJ5"/>
<organism evidence="1">
    <name type="scientific">Arundo donax</name>
    <name type="common">Giant reed</name>
    <name type="synonym">Donax arundinaceus</name>
    <dbReference type="NCBI Taxonomy" id="35708"/>
    <lineage>
        <taxon>Eukaryota</taxon>
        <taxon>Viridiplantae</taxon>
        <taxon>Streptophyta</taxon>
        <taxon>Embryophyta</taxon>
        <taxon>Tracheophyta</taxon>
        <taxon>Spermatophyta</taxon>
        <taxon>Magnoliopsida</taxon>
        <taxon>Liliopsida</taxon>
        <taxon>Poales</taxon>
        <taxon>Poaceae</taxon>
        <taxon>PACMAD clade</taxon>
        <taxon>Arundinoideae</taxon>
        <taxon>Arundineae</taxon>
        <taxon>Arundo</taxon>
    </lineage>
</organism>
<reference evidence="1" key="2">
    <citation type="journal article" date="2015" name="Data Brief">
        <title>Shoot transcriptome of the giant reed, Arundo donax.</title>
        <authorList>
            <person name="Barrero R.A."/>
            <person name="Guerrero F.D."/>
            <person name="Moolhuijzen P."/>
            <person name="Goolsby J.A."/>
            <person name="Tidwell J."/>
            <person name="Bellgard S.E."/>
            <person name="Bellgard M.I."/>
        </authorList>
    </citation>
    <scope>NUCLEOTIDE SEQUENCE</scope>
    <source>
        <tissue evidence="1">Shoot tissue taken approximately 20 cm above the soil surface</tissue>
    </source>
</reference>
<sequence>MTRNQFPFSCPGNEKRQIFDAYIKQTSI</sequence>